<protein>
    <submittedName>
        <fullName evidence="2">DUF2812 domain-containing protein</fullName>
    </submittedName>
</protein>
<organism evidence="2 3">
    <name type="scientific">Saccharibacillus alkalitolerans</name>
    <dbReference type="NCBI Taxonomy" id="2705290"/>
    <lineage>
        <taxon>Bacteria</taxon>
        <taxon>Bacillati</taxon>
        <taxon>Bacillota</taxon>
        <taxon>Bacilli</taxon>
        <taxon>Bacillales</taxon>
        <taxon>Paenibacillaceae</taxon>
        <taxon>Saccharibacillus</taxon>
    </lineage>
</organism>
<accession>A0ABX0F5X4</accession>
<keyword evidence="1" id="KW-1133">Transmembrane helix</keyword>
<dbReference type="Proteomes" id="UP000800303">
    <property type="component" value="Unassembled WGS sequence"/>
</dbReference>
<feature type="transmembrane region" description="Helical" evidence="1">
    <location>
        <begin position="113"/>
        <end position="132"/>
    </location>
</feature>
<name>A0ABX0F5X4_9BACL</name>
<evidence type="ECO:0000256" key="1">
    <source>
        <dbReference type="SAM" id="Phobius"/>
    </source>
</evidence>
<sequence length="173" mass="20379">MIMKRTKWFFDHEKEEKWLNEMGKDGWQLKKVKARRYTFERGKPGSHEYGMLLLDAVPALSRNSRSYIDFMESSGAEYVSRCFRWAYFRRETDQGPFRVYTDRDSLHSHYRRVAMMNGLIGVANVTIALSNLERGIEIGWVLSNAIVSLPFLWAAYLYVGKMRKAKKDEALYE</sequence>
<gene>
    <name evidence="2" type="ORF">GYN08_13585</name>
</gene>
<dbReference type="RefSeq" id="WP_166275073.1">
    <property type="nucleotide sequence ID" value="NZ_JAAFGS010000004.1"/>
</dbReference>
<comment type="caution">
    <text evidence="2">The sequence shown here is derived from an EMBL/GenBank/DDBJ whole genome shotgun (WGS) entry which is preliminary data.</text>
</comment>
<evidence type="ECO:0000313" key="2">
    <source>
        <dbReference type="EMBL" id="NGZ76357.1"/>
    </source>
</evidence>
<dbReference type="Pfam" id="PF11193">
    <property type="entry name" value="DUF2812"/>
    <property type="match status" value="1"/>
</dbReference>
<keyword evidence="3" id="KW-1185">Reference proteome</keyword>
<dbReference type="InterPro" id="IPR021359">
    <property type="entry name" value="DUF2812"/>
</dbReference>
<keyword evidence="1" id="KW-0812">Transmembrane</keyword>
<evidence type="ECO:0000313" key="3">
    <source>
        <dbReference type="Proteomes" id="UP000800303"/>
    </source>
</evidence>
<feature type="transmembrane region" description="Helical" evidence="1">
    <location>
        <begin position="138"/>
        <end position="159"/>
    </location>
</feature>
<proteinExistence type="predicted"/>
<keyword evidence="1" id="KW-0472">Membrane</keyword>
<reference evidence="2 3" key="1">
    <citation type="submission" date="2020-01" db="EMBL/GenBank/DDBJ databases">
        <title>Polyphasic characterisation and genomic insights into a novel alkali tolerant bacterium VR-M41.</title>
        <authorList>
            <person name="Vemuluri V.R."/>
        </authorList>
    </citation>
    <scope>NUCLEOTIDE SEQUENCE [LARGE SCALE GENOMIC DNA]</scope>
    <source>
        <strain evidence="2 3">VR-M41</strain>
    </source>
</reference>
<dbReference type="EMBL" id="JAAFGS010000004">
    <property type="protein sequence ID" value="NGZ76357.1"/>
    <property type="molecule type" value="Genomic_DNA"/>
</dbReference>